<evidence type="ECO:0000259" key="8">
    <source>
        <dbReference type="Pfam" id="PF04547"/>
    </source>
</evidence>
<sequence>MLNNESIPKYDDNRTYCSDASNKKISQLTNDSNYSEAQRQVSGILHSIRMNVGSLIQDGIVKGQRLALSSDLWRYAKATTHCDLLITLKSNQDEPEMKQVVVWLVDIIKTHEPQLKIEIRHHNLKDCYALYLTAGYKSLLKGAELCHIKKPVKSCFGGGLREFSFEEAQCFIGIEGRNTFLTDTERAIIVKQMVDMIRAPNGGISVTLLNKTLNIRGGMAIVPRLISAGLIENVLPLHNAEFLKHLQHKWVLSTGEQPLEEIRDYFGTEIAMYFSWLGHMTTALWCPAVLGLLLYFVASFKYKTSPDDGMKLDSFQLFSDVCFVCFAFFNCIWSTAYLESWKRKQAELAFKWGTYDSNSDSYLQDPRPQFRGDYFAPNPVSGRMEPFYPAWKHALIRYGIAYPLSFLFVICTFVMMLFMFQVQDMADYYFGSHFPYSLICRVPMVVYALMIILSEKFYRYMALLLNDLENYRTDDEYEDFLISKIVIFQCVTAFGSLFYIAFYLKDMKRLQETLATLLITRQITQNVMETAVPFLMEKMKLSRLTYKMTKCMSDGTLRRHVEEVRRKNVLDSKSTPGPTAYFTLGSPSNEGIRRRFSRRRMVGQDNELHLLENLNQAFANEEFQLRCPRLPLPEFKPSSTEGPELSQAELESLMAVYDRPLDDYLEMFIQFGYVLLFSPAFPLAALCVVLNNVVEIRVDAFKLCNTVQRPFARQVKDIGAWQKAMELLGIVGVMVNCALIGQSGLVQRIWPDLSWGGQILIVVVLEHFILASKKFIDLAVPDVPYWIRIETAKQEHYRREAFKRESRMLPSSRMSEEDTSPPGSVTEETRHHSLAPKHSYRRSITPLARPNHNKRNSDSNCIDSK</sequence>
<evidence type="ECO:0000256" key="4">
    <source>
        <dbReference type="ARBA" id="ARBA00022989"/>
    </source>
</evidence>
<dbReference type="EMBL" id="JAHQIW010004882">
    <property type="protein sequence ID" value="KAJ1364183.1"/>
    <property type="molecule type" value="Genomic_DNA"/>
</dbReference>
<organism evidence="9 10">
    <name type="scientific">Parelaphostrongylus tenuis</name>
    <name type="common">Meningeal worm</name>
    <dbReference type="NCBI Taxonomy" id="148309"/>
    <lineage>
        <taxon>Eukaryota</taxon>
        <taxon>Metazoa</taxon>
        <taxon>Ecdysozoa</taxon>
        <taxon>Nematoda</taxon>
        <taxon>Chromadorea</taxon>
        <taxon>Rhabditida</taxon>
        <taxon>Rhabditina</taxon>
        <taxon>Rhabditomorpha</taxon>
        <taxon>Strongyloidea</taxon>
        <taxon>Metastrongylidae</taxon>
        <taxon>Parelaphostrongylus</taxon>
    </lineage>
</organism>
<feature type="compositionally biased region" description="Basic residues" evidence="7">
    <location>
        <begin position="832"/>
        <end position="841"/>
    </location>
</feature>
<dbReference type="Pfam" id="PF04547">
    <property type="entry name" value="Anoctamin"/>
    <property type="match status" value="1"/>
</dbReference>
<comment type="caution">
    <text evidence="6">Lacks conserved residue(s) required for the propagation of feature annotation.</text>
</comment>
<dbReference type="PANTHER" id="PTHR12308:SF51">
    <property type="entry name" value="ANOCTAMIN-8"/>
    <property type="match status" value="1"/>
</dbReference>
<evidence type="ECO:0000313" key="9">
    <source>
        <dbReference type="EMBL" id="KAJ1364183.1"/>
    </source>
</evidence>
<reference evidence="9" key="1">
    <citation type="submission" date="2021-06" db="EMBL/GenBank/DDBJ databases">
        <title>Parelaphostrongylus tenuis whole genome reference sequence.</title>
        <authorList>
            <person name="Garwood T.J."/>
            <person name="Larsen P.A."/>
            <person name="Fountain-Jones N.M."/>
            <person name="Garbe J.R."/>
            <person name="Macchietto M.G."/>
            <person name="Kania S.A."/>
            <person name="Gerhold R.W."/>
            <person name="Richards J.E."/>
            <person name="Wolf T.M."/>
        </authorList>
    </citation>
    <scope>NUCLEOTIDE SEQUENCE</scope>
    <source>
        <strain evidence="9">MNPRO001-30</strain>
        <tissue evidence="9">Meninges</tissue>
    </source>
</reference>
<keyword evidence="3 6" id="KW-0812">Transmembrane</keyword>
<evidence type="ECO:0000256" key="6">
    <source>
        <dbReference type="RuleBase" id="RU280814"/>
    </source>
</evidence>
<gene>
    <name evidence="9" type="ORF">KIN20_024211</name>
</gene>
<feature type="transmembrane region" description="Helical" evidence="6">
    <location>
        <begin position="434"/>
        <end position="453"/>
    </location>
</feature>
<comment type="subcellular location">
    <subcellularLocation>
        <location evidence="1 6">Membrane</location>
        <topology evidence="1 6">Multi-pass membrane protein</topology>
    </subcellularLocation>
</comment>
<dbReference type="AlphaFoldDB" id="A0AAD5QTH1"/>
<proteinExistence type="inferred from homology"/>
<feature type="transmembrane region" description="Helical" evidence="6">
    <location>
        <begin position="481"/>
        <end position="504"/>
    </location>
</feature>
<evidence type="ECO:0000313" key="10">
    <source>
        <dbReference type="Proteomes" id="UP001196413"/>
    </source>
</evidence>
<keyword evidence="4 6" id="KW-1133">Transmembrane helix</keyword>
<dbReference type="GO" id="GO:0005254">
    <property type="term" value="F:chloride channel activity"/>
    <property type="evidence" value="ECO:0007669"/>
    <property type="project" value="TreeGrafter"/>
</dbReference>
<feature type="region of interest" description="Disordered" evidence="7">
    <location>
        <begin position="808"/>
        <end position="865"/>
    </location>
</feature>
<comment type="caution">
    <text evidence="9">The sequence shown here is derived from an EMBL/GenBank/DDBJ whole genome shotgun (WGS) entry which is preliminary data.</text>
</comment>
<dbReference type="PANTHER" id="PTHR12308">
    <property type="entry name" value="ANOCTAMIN"/>
    <property type="match status" value="1"/>
</dbReference>
<feature type="transmembrane region" description="Helical" evidence="6">
    <location>
        <begin position="400"/>
        <end position="422"/>
    </location>
</feature>
<keyword evidence="5 6" id="KW-0472">Membrane</keyword>
<evidence type="ECO:0000256" key="7">
    <source>
        <dbReference type="SAM" id="MobiDB-lite"/>
    </source>
</evidence>
<evidence type="ECO:0000256" key="5">
    <source>
        <dbReference type="ARBA" id="ARBA00023136"/>
    </source>
</evidence>
<protein>
    <recommendedName>
        <fullName evidence="6">Anoctamin</fullName>
    </recommendedName>
</protein>
<evidence type="ECO:0000256" key="1">
    <source>
        <dbReference type="ARBA" id="ARBA00004141"/>
    </source>
</evidence>
<feature type="transmembrane region" description="Helical" evidence="6">
    <location>
        <begin position="317"/>
        <end position="338"/>
    </location>
</feature>
<dbReference type="InterPro" id="IPR007632">
    <property type="entry name" value="Anoctamin"/>
</dbReference>
<dbReference type="GO" id="GO:0005886">
    <property type="term" value="C:plasma membrane"/>
    <property type="evidence" value="ECO:0007669"/>
    <property type="project" value="TreeGrafter"/>
</dbReference>
<accession>A0AAD5QTH1</accession>
<feature type="domain" description="Anoctamin transmembrane" evidence="8">
    <location>
        <begin position="262"/>
        <end position="794"/>
    </location>
</feature>
<feature type="transmembrane region" description="Helical" evidence="6">
    <location>
        <begin position="273"/>
        <end position="297"/>
    </location>
</feature>
<evidence type="ECO:0000256" key="2">
    <source>
        <dbReference type="ARBA" id="ARBA00009671"/>
    </source>
</evidence>
<dbReference type="Proteomes" id="UP001196413">
    <property type="component" value="Unassembled WGS sequence"/>
</dbReference>
<dbReference type="InterPro" id="IPR049452">
    <property type="entry name" value="Anoctamin_TM"/>
</dbReference>
<evidence type="ECO:0000256" key="3">
    <source>
        <dbReference type="ARBA" id="ARBA00022692"/>
    </source>
</evidence>
<comment type="similarity">
    <text evidence="2 6">Belongs to the anoctamin family.</text>
</comment>
<name>A0AAD5QTH1_PARTN</name>
<keyword evidence="10" id="KW-1185">Reference proteome</keyword>